<gene>
    <name evidence="3" type="ordered locus">Trebr_0207</name>
</gene>
<dbReference type="EMBL" id="CP002696">
    <property type="protein sequence ID" value="AEE15657.1"/>
    <property type="molecule type" value="Genomic_DNA"/>
</dbReference>
<feature type="signal peptide" evidence="1">
    <location>
        <begin position="1"/>
        <end position="22"/>
    </location>
</feature>
<keyword evidence="1" id="KW-0732">Signal</keyword>
<evidence type="ECO:0000313" key="4">
    <source>
        <dbReference type="Proteomes" id="UP000006546"/>
    </source>
</evidence>
<feature type="domain" description="Cyclophilin-like" evidence="2">
    <location>
        <begin position="44"/>
        <end position="151"/>
    </location>
</feature>
<proteinExistence type="predicted"/>
<organism evidence="3 4">
    <name type="scientific">Treponema brennaborense (strain DSM 12168 / CIP 105900 / DD5/3)</name>
    <dbReference type="NCBI Taxonomy" id="906968"/>
    <lineage>
        <taxon>Bacteria</taxon>
        <taxon>Pseudomonadati</taxon>
        <taxon>Spirochaetota</taxon>
        <taxon>Spirochaetia</taxon>
        <taxon>Spirochaetales</taxon>
        <taxon>Treponemataceae</taxon>
        <taxon>Treponema</taxon>
    </lineage>
</organism>
<dbReference type="Proteomes" id="UP000006546">
    <property type="component" value="Chromosome"/>
</dbReference>
<accession>F4LLW5</accession>
<name>F4LLW5_TREBD</name>
<evidence type="ECO:0000259" key="2">
    <source>
        <dbReference type="Pfam" id="PF18050"/>
    </source>
</evidence>
<dbReference type="KEGG" id="tbe:Trebr_0207"/>
<feature type="chain" id="PRO_5003310951" description="Cyclophilin-like domain-containing protein" evidence="1">
    <location>
        <begin position="23"/>
        <end position="156"/>
    </location>
</feature>
<dbReference type="InterPro" id="IPR041183">
    <property type="entry name" value="Cyclophilin-like"/>
</dbReference>
<dbReference type="RefSeq" id="WP_013757376.1">
    <property type="nucleotide sequence ID" value="NC_015500.1"/>
</dbReference>
<sequence>MKNLFCTAIVSVLLILCAAADGQEFFEGKRICGRIEIIIAAVSGEKTLSAVLYDSSSARALLEKLAGGGITLNMNDYGGFEKVADLGFSLPQNDTPTDTDAGDLILYLGRRFVIYYDKNSWNFTPLGKIEAVSKSELQSILGDGSVRVTIRKQEPR</sequence>
<protein>
    <recommendedName>
        <fullName evidence="2">Cyclophilin-like domain-containing protein</fullName>
    </recommendedName>
</protein>
<keyword evidence="4" id="KW-1185">Reference proteome</keyword>
<reference evidence="4" key="1">
    <citation type="submission" date="2011-04" db="EMBL/GenBank/DDBJ databases">
        <title>The complete genome of Treponema brennaborense DSM 12168.</title>
        <authorList>
            <person name="Lucas S."/>
            <person name="Han J."/>
            <person name="Lapidus A."/>
            <person name="Bruce D."/>
            <person name="Goodwin L."/>
            <person name="Pitluck S."/>
            <person name="Peters L."/>
            <person name="Kyrpides N."/>
            <person name="Mavromatis K."/>
            <person name="Ivanova N."/>
            <person name="Mikhailova N."/>
            <person name="Pagani I."/>
            <person name="Teshima H."/>
            <person name="Detter J.C."/>
            <person name="Tapia R."/>
            <person name="Han C."/>
            <person name="Land M."/>
            <person name="Hauser L."/>
            <person name="Markowitz V."/>
            <person name="Cheng J.-F."/>
            <person name="Hugenholtz P."/>
            <person name="Woyke T."/>
            <person name="Wu D."/>
            <person name="Gronow S."/>
            <person name="Wellnitz S."/>
            <person name="Brambilla E."/>
            <person name="Klenk H.-P."/>
            <person name="Eisen J.A."/>
        </authorList>
    </citation>
    <scope>NUCLEOTIDE SEQUENCE [LARGE SCALE GENOMIC DNA]</scope>
    <source>
        <strain evidence="4">DSM 12168 / CIP 105900 / DD5/3</strain>
    </source>
</reference>
<dbReference type="HOGENOM" id="CLU_099043_2_1_12"/>
<dbReference type="eggNOG" id="COG4925">
    <property type="taxonomic scope" value="Bacteria"/>
</dbReference>
<evidence type="ECO:0000313" key="3">
    <source>
        <dbReference type="EMBL" id="AEE15657.1"/>
    </source>
</evidence>
<dbReference type="STRING" id="906968.Trebr_0207"/>
<evidence type="ECO:0000256" key="1">
    <source>
        <dbReference type="SAM" id="SignalP"/>
    </source>
</evidence>
<dbReference type="Pfam" id="PF18050">
    <property type="entry name" value="Cyclophil_like2"/>
    <property type="match status" value="1"/>
</dbReference>
<dbReference type="AlphaFoldDB" id="F4LLW5"/>